<reference evidence="2" key="1">
    <citation type="journal article" date="2009" name="Nature">
        <title>The Schistosoma japonicum genome reveals features of host-parasite interplay.</title>
        <authorList>
            <person name="Liu F."/>
            <person name="Zhou Y."/>
            <person name="Wang Z.Q."/>
            <person name="Lu G."/>
            <person name="Zheng H."/>
            <person name="Brindley P.J."/>
            <person name="McManus D.P."/>
            <person name="Blair D."/>
            <person name="Zhang Q.H."/>
            <person name="Zhong Y."/>
            <person name="Wang S."/>
            <person name="Han Z.G."/>
            <person name="Chen Z."/>
        </authorList>
    </citation>
    <scope>NUCLEOTIDE SEQUENCE</scope>
    <source>
        <strain evidence="2">Anhui</strain>
    </source>
</reference>
<protein>
    <submittedName>
        <fullName evidence="2">Uncharacterized protein</fullName>
    </submittedName>
</protein>
<evidence type="ECO:0000313" key="2">
    <source>
        <dbReference type="EMBL" id="CAX74669.1"/>
    </source>
</evidence>
<feature type="signal peptide" evidence="1">
    <location>
        <begin position="1"/>
        <end position="21"/>
    </location>
</feature>
<organism evidence="2">
    <name type="scientific">Schistosoma japonicum</name>
    <name type="common">Blood fluke</name>
    <dbReference type="NCBI Taxonomy" id="6182"/>
    <lineage>
        <taxon>Eukaryota</taxon>
        <taxon>Metazoa</taxon>
        <taxon>Spiralia</taxon>
        <taxon>Lophotrochozoa</taxon>
        <taxon>Platyhelminthes</taxon>
        <taxon>Trematoda</taxon>
        <taxon>Digenea</taxon>
        <taxon>Strigeidida</taxon>
        <taxon>Schistosomatoidea</taxon>
        <taxon>Schistosomatidae</taxon>
        <taxon>Schistosoma</taxon>
    </lineage>
</organism>
<evidence type="ECO:0000256" key="1">
    <source>
        <dbReference type="SAM" id="SignalP"/>
    </source>
</evidence>
<name>C1LIZ1_SCHJA</name>
<dbReference type="EMBL" id="FN318941">
    <property type="protein sequence ID" value="CAX74669.1"/>
    <property type="molecule type" value="mRNA"/>
</dbReference>
<proteinExistence type="evidence at transcript level"/>
<accession>C1LIZ1</accession>
<reference evidence="2" key="2">
    <citation type="submission" date="2009-03" db="EMBL/GenBank/DDBJ databases">
        <authorList>
            <person name="Gang L."/>
        </authorList>
    </citation>
    <scope>NUCLEOTIDE SEQUENCE</scope>
    <source>
        <strain evidence="2">Anhui</strain>
    </source>
</reference>
<keyword evidence="1" id="KW-0732">Signal</keyword>
<dbReference type="AlphaFoldDB" id="C1LIZ1"/>
<sequence>MMLLLLLYIYVSLMLIHESTQLIHSKEEISRIKENRLRIQDSLQRSIQSTRTAKQIMQEQEEAMKSHMKNQNRSIDEFLNCAKTNFKSIRGNSFVKAISQFMKSKTVLGTKYYNETIETWSNCLSEMKAKFDEDISKNRMHMCDLLVDPYPPGLRNLENTFVKYYDENLAYSHWFHVHEALSHIIDEHENSGIL</sequence>
<feature type="chain" id="PRO_5002910024" evidence="1">
    <location>
        <begin position="22"/>
        <end position="194"/>
    </location>
</feature>